<dbReference type="AlphaFoldDB" id="A0A0E9QQR1"/>
<evidence type="ECO:0000313" key="1">
    <source>
        <dbReference type="EMBL" id="JAH18605.1"/>
    </source>
</evidence>
<reference evidence="1" key="1">
    <citation type="submission" date="2014-11" db="EMBL/GenBank/DDBJ databases">
        <authorList>
            <person name="Amaro Gonzalez C."/>
        </authorList>
    </citation>
    <scope>NUCLEOTIDE SEQUENCE</scope>
</reference>
<organism evidence="1">
    <name type="scientific">Anguilla anguilla</name>
    <name type="common">European freshwater eel</name>
    <name type="synonym">Muraena anguilla</name>
    <dbReference type="NCBI Taxonomy" id="7936"/>
    <lineage>
        <taxon>Eukaryota</taxon>
        <taxon>Metazoa</taxon>
        <taxon>Chordata</taxon>
        <taxon>Craniata</taxon>
        <taxon>Vertebrata</taxon>
        <taxon>Euteleostomi</taxon>
        <taxon>Actinopterygii</taxon>
        <taxon>Neopterygii</taxon>
        <taxon>Teleostei</taxon>
        <taxon>Anguilliformes</taxon>
        <taxon>Anguillidae</taxon>
        <taxon>Anguilla</taxon>
    </lineage>
</organism>
<reference evidence="1" key="2">
    <citation type="journal article" date="2015" name="Fish Shellfish Immunol.">
        <title>Early steps in the European eel (Anguilla anguilla)-Vibrio vulnificus interaction in the gills: Role of the RtxA13 toxin.</title>
        <authorList>
            <person name="Callol A."/>
            <person name="Pajuelo D."/>
            <person name="Ebbesson L."/>
            <person name="Teles M."/>
            <person name="MacKenzie S."/>
            <person name="Amaro C."/>
        </authorList>
    </citation>
    <scope>NUCLEOTIDE SEQUENCE</scope>
</reference>
<accession>A0A0E9QQR1</accession>
<proteinExistence type="predicted"/>
<dbReference type="EMBL" id="GBXM01089972">
    <property type="protein sequence ID" value="JAH18605.1"/>
    <property type="molecule type" value="Transcribed_RNA"/>
</dbReference>
<protein>
    <submittedName>
        <fullName evidence="1">Uncharacterized protein</fullName>
    </submittedName>
</protein>
<name>A0A0E9QQR1_ANGAN</name>
<sequence>MKGRPLVVIRWVCTVCMYTNR</sequence>